<organism evidence="2 3">
    <name type="scientific">Anisodus tanguticus</name>
    <dbReference type="NCBI Taxonomy" id="243964"/>
    <lineage>
        <taxon>Eukaryota</taxon>
        <taxon>Viridiplantae</taxon>
        <taxon>Streptophyta</taxon>
        <taxon>Embryophyta</taxon>
        <taxon>Tracheophyta</taxon>
        <taxon>Spermatophyta</taxon>
        <taxon>Magnoliopsida</taxon>
        <taxon>eudicotyledons</taxon>
        <taxon>Gunneridae</taxon>
        <taxon>Pentapetalae</taxon>
        <taxon>asterids</taxon>
        <taxon>lamiids</taxon>
        <taxon>Solanales</taxon>
        <taxon>Solanaceae</taxon>
        <taxon>Solanoideae</taxon>
        <taxon>Hyoscyameae</taxon>
        <taxon>Anisodus</taxon>
    </lineage>
</organism>
<keyword evidence="3" id="KW-1185">Reference proteome</keyword>
<dbReference type="AlphaFoldDB" id="A0AAE1VNE2"/>
<dbReference type="EMBL" id="JAVYJV010000005">
    <property type="protein sequence ID" value="KAK4370496.1"/>
    <property type="molecule type" value="Genomic_DNA"/>
</dbReference>
<dbReference type="InterPro" id="IPR012337">
    <property type="entry name" value="RNaseH-like_sf"/>
</dbReference>
<reference evidence="2" key="1">
    <citation type="submission" date="2023-12" db="EMBL/GenBank/DDBJ databases">
        <title>Genome assembly of Anisodus tanguticus.</title>
        <authorList>
            <person name="Wang Y.-J."/>
        </authorList>
    </citation>
    <scope>NUCLEOTIDE SEQUENCE</scope>
    <source>
        <strain evidence="2">KB-2021</strain>
        <tissue evidence="2">Leaf</tissue>
    </source>
</reference>
<gene>
    <name evidence="2" type="ORF">RND71_009971</name>
</gene>
<evidence type="ECO:0000313" key="3">
    <source>
        <dbReference type="Proteomes" id="UP001291623"/>
    </source>
</evidence>
<sequence length="134" mass="15112">MEDALEEFDMFESQLESSLAQLDLYLKEASLDRKTNPNLDVLGFWKDNRLRYLELSLMARDVLSVPITTIASESSFSIGGCVIEKFRSSILPANAKAQLCTRDWICGQGDLDGSDSDEDEIVVDLEPYLEKLRV</sequence>
<dbReference type="PANTHER" id="PTHR23272">
    <property type="entry name" value="BED FINGER-RELATED"/>
    <property type="match status" value="1"/>
</dbReference>
<comment type="caution">
    <text evidence="2">The sequence shown here is derived from an EMBL/GenBank/DDBJ whole genome shotgun (WGS) entry which is preliminary data.</text>
</comment>
<dbReference type="PANTHER" id="PTHR23272:SF194">
    <property type="entry name" value="ZINC FINGER BED DOMAIN-CONTAINING PROTEIN DAYSLEEPER-LIKE"/>
    <property type="match status" value="1"/>
</dbReference>
<dbReference type="Pfam" id="PF05699">
    <property type="entry name" value="Dimer_Tnp_hAT"/>
    <property type="match status" value="1"/>
</dbReference>
<evidence type="ECO:0000313" key="2">
    <source>
        <dbReference type="EMBL" id="KAK4370496.1"/>
    </source>
</evidence>
<dbReference type="Proteomes" id="UP001291623">
    <property type="component" value="Unassembled WGS sequence"/>
</dbReference>
<name>A0AAE1VNE2_9SOLA</name>
<proteinExistence type="predicted"/>
<protein>
    <recommendedName>
        <fullName evidence="1">HAT C-terminal dimerisation domain-containing protein</fullName>
    </recommendedName>
</protein>
<dbReference type="SUPFAM" id="SSF53098">
    <property type="entry name" value="Ribonuclease H-like"/>
    <property type="match status" value="1"/>
</dbReference>
<accession>A0AAE1VNE2</accession>
<evidence type="ECO:0000259" key="1">
    <source>
        <dbReference type="Pfam" id="PF05699"/>
    </source>
</evidence>
<dbReference type="GO" id="GO:0046983">
    <property type="term" value="F:protein dimerization activity"/>
    <property type="evidence" value="ECO:0007669"/>
    <property type="project" value="InterPro"/>
</dbReference>
<feature type="domain" description="HAT C-terminal dimerisation" evidence="1">
    <location>
        <begin position="22"/>
        <end position="105"/>
    </location>
</feature>
<dbReference type="InterPro" id="IPR008906">
    <property type="entry name" value="HATC_C_dom"/>
</dbReference>